<name>A0A6L2PZS9_COPFO</name>
<dbReference type="EMBL" id="BLKM01009501">
    <property type="protein sequence ID" value="GFG37110.1"/>
    <property type="molecule type" value="Genomic_DNA"/>
</dbReference>
<keyword evidence="6" id="KW-0458">Lysosome</keyword>
<evidence type="ECO:0000256" key="4">
    <source>
        <dbReference type="ARBA" id="ARBA00022490"/>
    </source>
</evidence>
<evidence type="ECO:0000256" key="3">
    <source>
        <dbReference type="ARBA" id="ARBA00007541"/>
    </source>
</evidence>
<comment type="caution">
    <text evidence="9">The sequence shown here is derived from an EMBL/GenBank/DDBJ whole genome shotgun (WGS) entry which is preliminary data.</text>
</comment>
<dbReference type="PANTHER" id="PTHR21634">
    <property type="entry name" value="RE13835P"/>
    <property type="match status" value="1"/>
</dbReference>
<feature type="compositionally biased region" description="Basic and acidic residues" evidence="7">
    <location>
        <begin position="874"/>
        <end position="885"/>
    </location>
</feature>
<feature type="compositionally biased region" description="Low complexity" evidence="7">
    <location>
        <begin position="890"/>
        <end position="907"/>
    </location>
</feature>
<dbReference type="PROSITE" id="PS51836">
    <property type="entry name" value="DENN_FNIP12"/>
    <property type="match status" value="1"/>
</dbReference>
<dbReference type="InParanoid" id="A0A6L2PZS9"/>
<protein>
    <recommendedName>
        <fullName evidence="8">UDENN FNIP1/2-type domain-containing protein</fullName>
    </recommendedName>
</protein>
<evidence type="ECO:0000256" key="7">
    <source>
        <dbReference type="SAM" id="MobiDB-lite"/>
    </source>
</evidence>
<evidence type="ECO:0000256" key="6">
    <source>
        <dbReference type="ARBA" id="ARBA00023228"/>
    </source>
</evidence>
<dbReference type="GO" id="GO:0051087">
    <property type="term" value="F:protein-folding chaperone binding"/>
    <property type="evidence" value="ECO:0007669"/>
    <property type="project" value="TreeGrafter"/>
</dbReference>
<dbReference type="GO" id="GO:0042030">
    <property type="term" value="F:ATPase inhibitor activity"/>
    <property type="evidence" value="ECO:0007669"/>
    <property type="project" value="TreeGrafter"/>
</dbReference>
<feature type="compositionally biased region" description="Polar residues" evidence="7">
    <location>
        <begin position="812"/>
        <end position="822"/>
    </location>
</feature>
<dbReference type="Pfam" id="PF14638">
    <property type="entry name" value="FNIP_C"/>
    <property type="match status" value="1"/>
</dbReference>
<evidence type="ECO:0000313" key="9">
    <source>
        <dbReference type="EMBL" id="GFG37110.1"/>
    </source>
</evidence>
<evidence type="ECO:0000256" key="2">
    <source>
        <dbReference type="ARBA" id="ARBA00004656"/>
    </source>
</evidence>
<dbReference type="Pfam" id="PF14637">
    <property type="entry name" value="FNIP_M"/>
    <property type="match status" value="1"/>
</dbReference>
<dbReference type="Pfam" id="PF14636">
    <property type="entry name" value="FNIP_N"/>
    <property type="match status" value="1"/>
</dbReference>
<gene>
    <name evidence="9" type="ORF">Cfor_05772</name>
</gene>
<comment type="subcellular location">
    <subcellularLocation>
        <location evidence="1">Cytoplasm</location>
    </subcellularLocation>
    <subcellularLocation>
        <location evidence="2">Lysosome membrane</location>
    </subcellularLocation>
</comment>
<dbReference type="InterPro" id="IPR028084">
    <property type="entry name" value="FNIP_N_dom"/>
</dbReference>
<feature type="region of interest" description="Disordered" evidence="7">
    <location>
        <begin position="800"/>
        <end position="825"/>
    </location>
</feature>
<feature type="region of interest" description="Disordered" evidence="7">
    <location>
        <begin position="874"/>
        <end position="908"/>
    </location>
</feature>
<evidence type="ECO:0000256" key="5">
    <source>
        <dbReference type="ARBA" id="ARBA00023136"/>
    </source>
</evidence>
<reference evidence="10" key="1">
    <citation type="submission" date="2020-01" db="EMBL/GenBank/DDBJ databases">
        <title>Draft genome sequence of the Termite Coptotermes fromosanus.</title>
        <authorList>
            <person name="Itakura S."/>
            <person name="Yosikawa Y."/>
            <person name="Umezawa K."/>
        </authorList>
    </citation>
    <scope>NUCLEOTIDE SEQUENCE [LARGE SCALE GENOMIC DNA]</scope>
</reference>
<keyword evidence="10" id="KW-1185">Reference proteome</keyword>
<dbReference type="Proteomes" id="UP000502823">
    <property type="component" value="Unassembled WGS sequence"/>
</dbReference>
<dbReference type="PANTHER" id="PTHR21634:SF9">
    <property type="entry name" value="RE13835P"/>
    <property type="match status" value="1"/>
</dbReference>
<dbReference type="InterPro" id="IPR028085">
    <property type="entry name" value="FNIP_mid_dom"/>
</dbReference>
<feature type="domain" description="UDENN FNIP1/2-type" evidence="8">
    <location>
        <begin position="35"/>
        <end position="1369"/>
    </location>
</feature>
<proteinExistence type="inferred from homology"/>
<dbReference type="OrthoDB" id="10051712at2759"/>
<dbReference type="FunCoup" id="A0A6L2PZS9">
    <property type="interactions" value="1080"/>
</dbReference>
<evidence type="ECO:0000256" key="1">
    <source>
        <dbReference type="ARBA" id="ARBA00004496"/>
    </source>
</evidence>
<dbReference type="PRINTS" id="PR02073">
    <property type="entry name" value="FOLLICULNIP1"/>
</dbReference>
<evidence type="ECO:0000313" key="10">
    <source>
        <dbReference type="Proteomes" id="UP000502823"/>
    </source>
</evidence>
<evidence type="ECO:0000259" key="8">
    <source>
        <dbReference type="PROSITE" id="PS51836"/>
    </source>
</evidence>
<sequence>MALLNKFFPSRKKSHKQGYVAFGKNETESWRPFNFSKDRVRILLFRECDWRGRKLLFDSKAVQKVPLESQPCSKLKFGSCQKLDNKKSEAYVEVTSGFGYQYMKPNSDVTVLGEMIFGSVAMAFQGTVLKVHSMKAPSRIMCTKVFHSPVTGTHSRGISDRSLEDSCDSSINSMNEYLTSQGSCPDTKQVSIGSGPLDIELRTKQHCSSLEVDSGFCGDSSLQSASSIGSVGYSSGGLGTCTSSPDSRRSSSSFLNNPLSCYSGGSLSSLQRRWLRNVSTSLECGLQSSPWSSKNTMNEDGQAGRRRTKLGLAVVVSLTPEEEEEMQLFFFEHMAVMESMMDRLRCCVEHAYLHKEMFVHLMMAGSEDMQQWLLDVFSAPRLTFPVWLGLTSGMNHLSSPLSSNFLQDLCHLIANIDTKATNFFVSTLVTAVLTHHLGWVATVLPGKMSLPHISKKPCTRQLLDALSKSHPYNPLWAQLGELYGALGFPVKIAKTVVASGARKLELLNRILSSLTYFIRCSEVEKQVIDGQDSTEAQLNTATVQQDRNTPAAALVDKHLQPSHSSFARHFLSGHDVMTVFDSRVDHGVEIGRELEVENGDKCSDSMATKSPLHSEVSSLQSVRGTEEHDCSSAQISVQLGQSDVGSDSIRNLRNVHLSVPQVGGMKRTASFMKKLDSTTTVRELEPSSSKSSIRTCRLYPDLADLKLDDGDETTGVKISSHPEDKSSVAGPTGVEVHNMNGDHSFHYEDVAQKVSRLCRVPTSAILCHLQGKDSVKHSQATEVLLPKRVESERQRSCINTAPTFKGKPNIVSEESNTPSPISSRVHCEKTSVKSISKDGESVLGRGDVIFVIGDNEQLIDLKQSHKSEIEQNDKTNRKLGHDACHDFYPSVSRSSSPHASSSDGKSSICKHEPGLARNCELNVKEGVGKFKFQEEVVRVPTKDQKTKHCSSRLMSESGRRVITSESGRRVITIHPSVIELEDECGGLKSNLSVKNCVRTSRPMSCSLGVLSQLSRANVGNNPLPLRRRHSDCICEISRYLKDYHSVRFQFERCEGVLMNYIQGRDQRKSFLQTDKRTDKVAEARENFCLIEGSVVFEKSSSVNKDNLSVGCSGMVHKASEYCGMCVRRGEKYQDCASGYVSEGNAMFDDYSNLSDDDDLCNTTASNRKEEEGGITSTEQQQCETLLELPMPRCRAQKHSKQMCGFAASLLGGTSDHYIPDMVLHGCTKSPKSWEANLRRDLSLASHHSLLDQEVSEAVCIVANIDTWFVQLVSSHTYVVDKPGTLGIRVGMSRLVANMLESLLCLWRLKTSPEHCLLHLESKLRELFLRSQALAELLLTTEFCDMELLTTSLDLDANDVPLLLAVASTHTPQVTERAPDHATFQNLPERVKVVFIPPYVMSLIQPMEQTHFDKLNWCHIFTAYAAHADLVSQLYNTDTIKPN</sequence>
<organism evidence="9 10">
    <name type="scientific">Coptotermes formosanus</name>
    <name type="common">Formosan subterranean termite</name>
    <dbReference type="NCBI Taxonomy" id="36987"/>
    <lineage>
        <taxon>Eukaryota</taxon>
        <taxon>Metazoa</taxon>
        <taxon>Ecdysozoa</taxon>
        <taxon>Arthropoda</taxon>
        <taxon>Hexapoda</taxon>
        <taxon>Insecta</taxon>
        <taxon>Pterygota</taxon>
        <taxon>Neoptera</taxon>
        <taxon>Polyneoptera</taxon>
        <taxon>Dictyoptera</taxon>
        <taxon>Blattodea</taxon>
        <taxon>Blattoidea</taxon>
        <taxon>Termitoidae</taxon>
        <taxon>Rhinotermitidae</taxon>
        <taxon>Coptotermes</taxon>
    </lineage>
</organism>
<comment type="similarity">
    <text evidence="3">Belongs to the FNIP family.</text>
</comment>
<accession>A0A6L2PZS9</accession>
<dbReference type="InterPro" id="IPR026156">
    <property type="entry name" value="FNIP_fam"/>
</dbReference>
<dbReference type="InterPro" id="IPR037545">
    <property type="entry name" value="DENN_FNIP1/2"/>
</dbReference>
<dbReference type="InterPro" id="IPR028086">
    <property type="entry name" value="FNIP_C_dom"/>
</dbReference>
<keyword evidence="4" id="KW-0963">Cytoplasm</keyword>
<dbReference type="GO" id="GO:0005765">
    <property type="term" value="C:lysosomal membrane"/>
    <property type="evidence" value="ECO:0007669"/>
    <property type="project" value="UniProtKB-SubCell"/>
</dbReference>
<keyword evidence="5" id="KW-0472">Membrane</keyword>